<name>A0A7X2NPM0_9CLOT</name>
<dbReference type="Proteomes" id="UP000429958">
    <property type="component" value="Unassembled WGS sequence"/>
</dbReference>
<sequence length="68" mass="8025">MTVSDVFDLLFVDDNTRFIIRDSDSCVLAFGYCFDDDVISYLHYEVFSFTCKFRSNRACVFVDLEELR</sequence>
<dbReference type="RefSeq" id="WP_154474106.1">
    <property type="nucleotide sequence ID" value="NZ_VUMD01000054.1"/>
</dbReference>
<evidence type="ECO:0000313" key="2">
    <source>
        <dbReference type="Proteomes" id="UP000429958"/>
    </source>
</evidence>
<protein>
    <submittedName>
        <fullName evidence="1">Uncharacterized protein</fullName>
    </submittedName>
</protein>
<proteinExistence type="predicted"/>
<evidence type="ECO:0000313" key="1">
    <source>
        <dbReference type="EMBL" id="MSS38747.1"/>
    </source>
</evidence>
<dbReference type="EMBL" id="VUMD01000054">
    <property type="protein sequence ID" value="MSS38747.1"/>
    <property type="molecule type" value="Genomic_DNA"/>
</dbReference>
<keyword evidence="2" id="KW-1185">Reference proteome</keyword>
<organism evidence="1 2">
    <name type="scientific">Clostridium porci</name>
    <dbReference type="NCBI Taxonomy" id="2605778"/>
    <lineage>
        <taxon>Bacteria</taxon>
        <taxon>Bacillati</taxon>
        <taxon>Bacillota</taxon>
        <taxon>Clostridia</taxon>
        <taxon>Eubacteriales</taxon>
        <taxon>Clostridiaceae</taxon>
        <taxon>Clostridium</taxon>
    </lineage>
</organism>
<accession>A0A7X2NPM0</accession>
<comment type="caution">
    <text evidence="1">The sequence shown here is derived from an EMBL/GenBank/DDBJ whole genome shotgun (WGS) entry which is preliminary data.</text>
</comment>
<reference evidence="1 2" key="1">
    <citation type="submission" date="2019-08" db="EMBL/GenBank/DDBJ databases">
        <title>In-depth cultivation of the pig gut microbiome towards novel bacterial diversity and tailored functional studies.</title>
        <authorList>
            <person name="Wylensek D."/>
            <person name="Hitch T.C.A."/>
            <person name="Clavel T."/>
        </authorList>
    </citation>
    <scope>NUCLEOTIDE SEQUENCE [LARGE SCALE GENOMIC DNA]</scope>
    <source>
        <strain evidence="1 2">WCA-389-WT-23D1</strain>
    </source>
</reference>
<dbReference type="AlphaFoldDB" id="A0A7X2NPM0"/>
<gene>
    <name evidence="1" type="ORF">FYJ39_20190</name>
</gene>